<dbReference type="Proteomes" id="UP000011682">
    <property type="component" value="Unassembled WGS sequence"/>
</dbReference>
<gene>
    <name evidence="2" type="ORF">D187_005313</name>
</gene>
<feature type="region of interest" description="Disordered" evidence="1">
    <location>
        <begin position="82"/>
        <end position="124"/>
    </location>
</feature>
<evidence type="ECO:0000313" key="2">
    <source>
        <dbReference type="EMBL" id="EPX64179.1"/>
    </source>
</evidence>
<organism evidence="2 3">
    <name type="scientific">Cystobacter fuscus (strain ATCC 25194 / DSM 2262 / NBRC 100088 / M29)</name>
    <dbReference type="NCBI Taxonomy" id="1242864"/>
    <lineage>
        <taxon>Bacteria</taxon>
        <taxon>Pseudomonadati</taxon>
        <taxon>Myxococcota</taxon>
        <taxon>Myxococcia</taxon>
        <taxon>Myxococcales</taxon>
        <taxon>Cystobacterineae</taxon>
        <taxon>Archangiaceae</taxon>
        <taxon>Cystobacter</taxon>
    </lineage>
</organism>
<reference evidence="2" key="1">
    <citation type="submission" date="2013-05" db="EMBL/GenBank/DDBJ databases">
        <title>Genome assembly of Cystobacter fuscus DSM 2262.</title>
        <authorList>
            <person name="Sharma G."/>
            <person name="Khatri I."/>
            <person name="Kaur C."/>
            <person name="Mayilraj S."/>
            <person name="Subramanian S."/>
        </authorList>
    </citation>
    <scope>NUCLEOTIDE SEQUENCE [LARGE SCALE GENOMIC DNA]</scope>
    <source>
        <strain evidence="2">DSM 2262</strain>
    </source>
</reference>
<sequence length="124" mass="12385">MQSPAATIRHVAAVGAEGVTGGGGAGGRAAHVGLAVSAARFARGAGATTQHAPAAVDGHPTVEALLLTRPRLTEPATHLGRILERPSAGQPYHREAHPSLCTPPPVAHAPTSTRPPSGPRGANL</sequence>
<keyword evidence="3" id="KW-1185">Reference proteome</keyword>
<comment type="caution">
    <text evidence="2">The sequence shown here is derived from an EMBL/GenBank/DDBJ whole genome shotgun (WGS) entry which is preliminary data.</text>
</comment>
<name>S9QSD6_CYSF2</name>
<dbReference type="EMBL" id="ANAH02000004">
    <property type="protein sequence ID" value="EPX64179.1"/>
    <property type="molecule type" value="Genomic_DNA"/>
</dbReference>
<protein>
    <submittedName>
        <fullName evidence="2">Uncharacterized protein</fullName>
    </submittedName>
</protein>
<evidence type="ECO:0000256" key="1">
    <source>
        <dbReference type="SAM" id="MobiDB-lite"/>
    </source>
</evidence>
<accession>S9QSD6</accession>
<dbReference type="AlphaFoldDB" id="S9QSD6"/>
<evidence type="ECO:0000313" key="3">
    <source>
        <dbReference type="Proteomes" id="UP000011682"/>
    </source>
</evidence>
<proteinExistence type="predicted"/>